<dbReference type="InterPro" id="IPR039420">
    <property type="entry name" value="WalR-like"/>
</dbReference>
<evidence type="ECO:0000256" key="2">
    <source>
        <dbReference type="ARBA" id="ARBA00023012"/>
    </source>
</evidence>
<feature type="DNA-binding region" description="OmpR/PhoB-type" evidence="7">
    <location>
        <begin position="129"/>
        <end position="226"/>
    </location>
</feature>
<evidence type="ECO:0000256" key="6">
    <source>
        <dbReference type="PROSITE-ProRule" id="PRU00169"/>
    </source>
</evidence>
<dbReference type="GO" id="GO:0000976">
    <property type="term" value="F:transcription cis-regulatory region binding"/>
    <property type="evidence" value="ECO:0007669"/>
    <property type="project" value="TreeGrafter"/>
</dbReference>
<dbReference type="GO" id="GO:0032993">
    <property type="term" value="C:protein-DNA complex"/>
    <property type="evidence" value="ECO:0007669"/>
    <property type="project" value="TreeGrafter"/>
</dbReference>
<dbReference type="SMART" id="SM00448">
    <property type="entry name" value="REC"/>
    <property type="match status" value="1"/>
</dbReference>
<evidence type="ECO:0000313" key="10">
    <source>
        <dbReference type="EMBL" id="TDD44389.1"/>
    </source>
</evidence>
<dbReference type="Pfam" id="PF00486">
    <property type="entry name" value="Trans_reg_C"/>
    <property type="match status" value="1"/>
</dbReference>
<evidence type="ECO:0000256" key="1">
    <source>
        <dbReference type="ARBA" id="ARBA00022553"/>
    </source>
</evidence>
<dbReference type="PROSITE" id="PS50110">
    <property type="entry name" value="RESPONSE_REGULATORY"/>
    <property type="match status" value="1"/>
</dbReference>
<evidence type="ECO:0000256" key="5">
    <source>
        <dbReference type="ARBA" id="ARBA00023163"/>
    </source>
</evidence>
<gene>
    <name evidence="10" type="ORF">E1263_40815</name>
</gene>
<keyword evidence="3" id="KW-0805">Transcription regulation</keyword>
<dbReference type="PROSITE" id="PS51755">
    <property type="entry name" value="OMPR_PHOB"/>
    <property type="match status" value="1"/>
</dbReference>
<dbReference type="InterPro" id="IPR001789">
    <property type="entry name" value="Sig_transdc_resp-reg_receiver"/>
</dbReference>
<evidence type="ECO:0000259" key="8">
    <source>
        <dbReference type="PROSITE" id="PS50110"/>
    </source>
</evidence>
<dbReference type="InterPro" id="IPR011006">
    <property type="entry name" value="CheY-like_superfamily"/>
</dbReference>
<dbReference type="Gene3D" id="1.10.10.10">
    <property type="entry name" value="Winged helix-like DNA-binding domain superfamily/Winged helix DNA-binding domain"/>
    <property type="match status" value="1"/>
</dbReference>
<dbReference type="Pfam" id="PF00072">
    <property type="entry name" value="Response_reg"/>
    <property type="match status" value="1"/>
</dbReference>
<dbReference type="InterPro" id="IPR036388">
    <property type="entry name" value="WH-like_DNA-bd_sf"/>
</dbReference>
<dbReference type="FunFam" id="1.10.10.10:FF:000005">
    <property type="entry name" value="Two-component system response regulator"/>
    <property type="match status" value="1"/>
</dbReference>
<proteinExistence type="predicted"/>
<name>A0A4R4YK38_9ACTN</name>
<dbReference type="FunFam" id="3.40.50.2300:FF:000001">
    <property type="entry name" value="DNA-binding response regulator PhoB"/>
    <property type="match status" value="1"/>
</dbReference>
<keyword evidence="4 7" id="KW-0238">DNA-binding</keyword>
<accession>A0A4R4YK38</accession>
<evidence type="ECO:0000256" key="4">
    <source>
        <dbReference type="ARBA" id="ARBA00023125"/>
    </source>
</evidence>
<dbReference type="Gene3D" id="6.10.250.690">
    <property type="match status" value="1"/>
</dbReference>
<dbReference type="Gene3D" id="3.40.50.2300">
    <property type="match status" value="1"/>
</dbReference>
<dbReference type="GO" id="GO:0000156">
    <property type="term" value="F:phosphorelay response regulator activity"/>
    <property type="evidence" value="ECO:0007669"/>
    <property type="project" value="TreeGrafter"/>
</dbReference>
<dbReference type="SUPFAM" id="SSF52172">
    <property type="entry name" value="CheY-like"/>
    <property type="match status" value="1"/>
</dbReference>
<dbReference type="GO" id="GO:0006355">
    <property type="term" value="P:regulation of DNA-templated transcription"/>
    <property type="evidence" value="ECO:0007669"/>
    <property type="project" value="InterPro"/>
</dbReference>
<dbReference type="PANTHER" id="PTHR48111">
    <property type="entry name" value="REGULATOR OF RPOS"/>
    <property type="match status" value="1"/>
</dbReference>
<dbReference type="EMBL" id="SMKX01000239">
    <property type="protein sequence ID" value="TDD44389.1"/>
    <property type="molecule type" value="Genomic_DNA"/>
</dbReference>
<feature type="domain" description="OmpR/PhoB-type" evidence="9">
    <location>
        <begin position="129"/>
        <end position="226"/>
    </location>
</feature>
<dbReference type="PANTHER" id="PTHR48111:SF28">
    <property type="entry name" value="TRANSCRIPTIONAL REGULATORY PROTEIN TCRX-RELATED"/>
    <property type="match status" value="1"/>
</dbReference>
<dbReference type="CDD" id="cd00383">
    <property type="entry name" value="trans_reg_C"/>
    <property type="match status" value="1"/>
</dbReference>
<dbReference type="SMART" id="SM00862">
    <property type="entry name" value="Trans_reg_C"/>
    <property type="match status" value="1"/>
</dbReference>
<keyword evidence="2" id="KW-0902">Two-component regulatory system</keyword>
<dbReference type="InterPro" id="IPR016032">
    <property type="entry name" value="Sig_transdc_resp-reg_C-effctor"/>
</dbReference>
<evidence type="ECO:0000256" key="7">
    <source>
        <dbReference type="PROSITE-ProRule" id="PRU01091"/>
    </source>
</evidence>
<dbReference type="InterPro" id="IPR001867">
    <property type="entry name" value="OmpR/PhoB-type_DNA-bd"/>
</dbReference>
<evidence type="ECO:0000313" key="11">
    <source>
        <dbReference type="Proteomes" id="UP000295124"/>
    </source>
</evidence>
<dbReference type="AlphaFoldDB" id="A0A4R4YK38"/>
<keyword evidence="1 6" id="KW-0597">Phosphoprotein</keyword>
<evidence type="ECO:0000256" key="3">
    <source>
        <dbReference type="ARBA" id="ARBA00023015"/>
    </source>
</evidence>
<reference evidence="10 11" key="1">
    <citation type="submission" date="2019-03" db="EMBL/GenBank/DDBJ databases">
        <title>Draft genome sequences of novel Actinobacteria.</title>
        <authorList>
            <person name="Sahin N."/>
            <person name="Ay H."/>
            <person name="Saygin H."/>
        </authorList>
    </citation>
    <scope>NUCLEOTIDE SEQUENCE [LARGE SCALE GENOMIC DNA]</scope>
    <source>
        <strain evidence="10 11">JCM 13523</strain>
    </source>
</reference>
<comment type="caution">
    <text evidence="10">The sequence shown here is derived from an EMBL/GenBank/DDBJ whole genome shotgun (WGS) entry which is preliminary data.</text>
</comment>
<keyword evidence="5" id="KW-0804">Transcription</keyword>
<protein>
    <submittedName>
        <fullName evidence="10">Response regulator transcription factor</fullName>
    </submittedName>
</protein>
<organism evidence="10 11">
    <name type="scientific">Kribbella antibiotica</name>
    <dbReference type="NCBI Taxonomy" id="190195"/>
    <lineage>
        <taxon>Bacteria</taxon>
        <taxon>Bacillati</taxon>
        <taxon>Actinomycetota</taxon>
        <taxon>Actinomycetes</taxon>
        <taxon>Propionibacteriales</taxon>
        <taxon>Kribbellaceae</taxon>
        <taxon>Kribbella</taxon>
    </lineage>
</organism>
<feature type="domain" description="Response regulatory" evidence="8">
    <location>
        <begin position="5"/>
        <end position="119"/>
    </location>
</feature>
<dbReference type="RefSeq" id="WP_132177574.1">
    <property type="nucleotide sequence ID" value="NZ_SMKX01000239.1"/>
</dbReference>
<keyword evidence="11" id="KW-1185">Reference proteome</keyword>
<dbReference type="Proteomes" id="UP000295124">
    <property type="component" value="Unassembled WGS sequence"/>
</dbReference>
<dbReference type="GO" id="GO:0005829">
    <property type="term" value="C:cytosol"/>
    <property type="evidence" value="ECO:0007669"/>
    <property type="project" value="TreeGrafter"/>
</dbReference>
<dbReference type="OrthoDB" id="9812490at2"/>
<evidence type="ECO:0000259" key="9">
    <source>
        <dbReference type="PROSITE" id="PS51755"/>
    </source>
</evidence>
<sequence>MPDARVLVVDDEENILAMLTTTLRFAGFVVASAATGSEALERAREFRPEVIVLDVMLPDVDGFEVCRRLRRDGLDAPVLFLTARDAREDKVAGLTLGGDDYVTKPFDLDELVARIRVLLKRGRSVRQAGERLRAGRVELDPDTHEVWSGGELVDLSATEFQLLHYLMLNAGRVLSKAQILDHVWKFDFQGDSGIVETYVYYLRRKLDGPDGQLIRTVRGAGYLLRTAT</sequence>
<feature type="modified residue" description="4-aspartylphosphate" evidence="6">
    <location>
        <position position="54"/>
    </location>
</feature>
<dbReference type="SUPFAM" id="SSF46894">
    <property type="entry name" value="C-terminal effector domain of the bipartite response regulators"/>
    <property type="match status" value="1"/>
</dbReference>